<dbReference type="GO" id="GO:0006508">
    <property type="term" value="P:proteolysis"/>
    <property type="evidence" value="ECO:0007669"/>
    <property type="project" value="UniProtKB-KW"/>
</dbReference>
<dbReference type="SUPFAM" id="SSF54001">
    <property type="entry name" value="Cysteine proteinases"/>
    <property type="match status" value="2"/>
</dbReference>
<accession>A0A7R9JNM3</accession>
<feature type="domain" description="Cathepsin propeptide inhibitor" evidence="8">
    <location>
        <begin position="31"/>
        <end position="91"/>
    </location>
</feature>
<keyword evidence="2" id="KW-0645">Protease</keyword>
<dbReference type="Pfam" id="PF00112">
    <property type="entry name" value="Peptidase_C1"/>
    <property type="match status" value="3"/>
</dbReference>
<keyword evidence="6" id="KW-1015">Disulfide bond</keyword>
<gene>
    <name evidence="9" type="ORF">TGEB3V08_LOCUS77</name>
</gene>
<feature type="domain" description="Peptidase C1A papain C-terminal" evidence="7">
    <location>
        <begin position="121"/>
        <end position="409"/>
    </location>
</feature>
<evidence type="ECO:0000256" key="3">
    <source>
        <dbReference type="ARBA" id="ARBA00022801"/>
    </source>
</evidence>
<sequence>MGEITACLLASTFNNYVLPYLVHIHSRHLKWEAFKSNHNKNYTDEEEHDYRMRTFFEKLDYIEEHNDRHAKGHANHKVEINKFADHTKEEVHDKYCGYKRGDLDTLEIKKVPYKLGSTNELPTNFDWRDYGYVTPVRDQGSCGACWAFSAVSSPIRGGRGGGGSGTSRGEGVPEVVEMSALECLLMKERGSVNHLSEQWLIDCSDMNCNGGWMASAYDFMMSKEAVVEDKSYPYTAAEAEACRNFSNNVNTSITGVCMIEPYNEEMLMHAVYTKGCICVALNGSPDDFHHYKTEVATSLTSTGYTMVALSCKIHHSVTKQGKARINVCNVIISPMNCYDPSGVYTNYKDCDPNNLTHAATLCGFGTTEDGVKYWLLKNSWGTDWGEEGYVRVGRQNNTCGITTAPSCPLIKDLF</sequence>
<organism evidence="9">
    <name type="scientific">Timema genevievae</name>
    <name type="common">Walking stick</name>
    <dbReference type="NCBI Taxonomy" id="629358"/>
    <lineage>
        <taxon>Eukaryota</taxon>
        <taxon>Metazoa</taxon>
        <taxon>Ecdysozoa</taxon>
        <taxon>Arthropoda</taxon>
        <taxon>Hexapoda</taxon>
        <taxon>Insecta</taxon>
        <taxon>Pterygota</taxon>
        <taxon>Neoptera</taxon>
        <taxon>Polyneoptera</taxon>
        <taxon>Phasmatodea</taxon>
        <taxon>Timematodea</taxon>
        <taxon>Timematoidea</taxon>
        <taxon>Timematidae</taxon>
        <taxon>Timema</taxon>
    </lineage>
</organism>
<dbReference type="InterPro" id="IPR013201">
    <property type="entry name" value="Prot_inhib_I29"/>
</dbReference>
<evidence type="ECO:0000256" key="4">
    <source>
        <dbReference type="ARBA" id="ARBA00022807"/>
    </source>
</evidence>
<protein>
    <submittedName>
        <fullName evidence="9">Uncharacterized protein</fullName>
    </submittedName>
</protein>
<dbReference type="Gene3D" id="3.90.70.10">
    <property type="entry name" value="Cysteine proteinases"/>
    <property type="match status" value="2"/>
</dbReference>
<evidence type="ECO:0000259" key="8">
    <source>
        <dbReference type="SMART" id="SM00848"/>
    </source>
</evidence>
<dbReference type="InterPro" id="IPR000668">
    <property type="entry name" value="Peptidase_C1A_C"/>
</dbReference>
<dbReference type="GO" id="GO:0008234">
    <property type="term" value="F:cysteine-type peptidase activity"/>
    <property type="evidence" value="ECO:0007669"/>
    <property type="project" value="UniProtKB-KW"/>
</dbReference>
<evidence type="ECO:0000256" key="2">
    <source>
        <dbReference type="ARBA" id="ARBA00022670"/>
    </source>
</evidence>
<dbReference type="InterPro" id="IPR025661">
    <property type="entry name" value="Pept_asp_AS"/>
</dbReference>
<dbReference type="SMART" id="SM00848">
    <property type="entry name" value="Inhibitor_I29"/>
    <property type="match status" value="1"/>
</dbReference>
<dbReference type="InterPro" id="IPR000169">
    <property type="entry name" value="Pept_cys_AS"/>
</dbReference>
<dbReference type="PROSITE" id="PS00139">
    <property type="entry name" value="THIOL_PROTEASE_CYS"/>
    <property type="match status" value="1"/>
</dbReference>
<keyword evidence="5" id="KW-0865">Zymogen</keyword>
<evidence type="ECO:0000256" key="6">
    <source>
        <dbReference type="ARBA" id="ARBA00023157"/>
    </source>
</evidence>
<evidence type="ECO:0000256" key="1">
    <source>
        <dbReference type="ARBA" id="ARBA00008455"/>
    </source>
</evidence>
<proteinExistence type="inferred from homology"/>
<evidence type="ECO:0000256" key="5">
    <source>
        <dbReference type="ARBA" id="ARBA00023145"/>
    </source>
</evidence>
<dbReference type="SMART" id="SM00645">
    <property type="entry name" value="Pept_C1"/>
    <property type="match status" value="1"/>
</dbReference>
<dbReference type="AlphaFoldDB" id="A0A7R9JNM3"/>
<dbReference type="PANTHER" id="PTHR12411">
    <property type="entry name" value="CYSTEINE PROTEASE FAMILY C1-RELATED"/>
    <property type="match status" value="1"/>
</dbReference>
<dbReference type="InterPro" id="IPR039417">
    <property type="entry name" value="Peptidase_C1A_papain-like"/>
</dbReference>
<evidence type="ECO:0000259" key="7">
    <source>
        <dbReference type="SMART" id="SM00645"/>
    </source>
</evidence>
<reference evidence="9" key="1">
    <citation type="submission" date="2020-11" db="EMBL/GenBank/DDBJ databases">
        <authorList>
            <person name="Tran Van P."/>
        </authorList>
    </citation>
    <scope>NUCLEOTIDE SEQUENCE</scope>
</reference>
<evidence type="ECO:0000313" key="9">
    <source>
        <dbReference type="EMBL" id="CAD7585576.1"/>
    </source>
</evidence>
<keyword evidence="3" id="KW-0378">Hydrolase</keyword>
<comment type="similarity">
    <text evidence="1">Belongs to the peptidase C1 family.</text>
</comment>
<dbReference type="CDD" id="cd02248">
    <property type="entry name" value="Peptidase_C1A"/>
    <property type="match status" value="1"/>
</dbReference>
<dbReference type="PRINTS" id="PR00705">
    <property type="entry name" value="PAPAIN"/>
</dbReference>
<dbReference type="InterPro" id="IPR013128">
    <property type="entry name" value="Peptidase_C1A"/>
</dbReference>
<dbReference type="InterPro" id="IPR038765">
    <property type="entry name" value="Papain-like_cys_pep_sf"/>
</dbReference>
<dbReference type="EMBL" id="OE839109">
    <property type="protein sequence ID" value="CAD7585576.1"/>
    <property type="molecule type" value="Genomic_DNA"/>
</dbReference>
<keyword evidence="4" id="KW-0788">Thiol protease</keyword>
<dbReference type="PROSITE" id="PS00640">
    <property type="entry name" value="THIOL_PROTEASE_ASN"/>
    <property type="match status" value="1"/>
</dbReference>
<dbReference type="Pfam" id="PF08246">
    <property type="entry name" value="Inhibitor_I29"/>
    <property type="match status" value="1"/>
</dbReference>
<name>A0A7R9JNM3_TIMGE</name>